<dbReference type="PANTHER" id="PTHR35372:SF2">
    <property type="entry name" value="SF3 HELICASE DOMAIN-CONTAINING PROTEIN"/>
    <property type="match status" value="1"/>
</dbReference>
<evidence type="ECO:0000256" key="1">
    <source>
        <dbReference type="ARBA" id="ARBA00022741"/>
    </source>
</evidence>
<dbReference type="InterPro" id="IPR014015">
    <property type="entry name" value="Helicase_SF3_DNA-vir"/>
</dbReference>
<gene>
    <name evidence="6" type="ORF">RUMCAL_02617</name>
</gene>
<dbReference type="Pfam" id="PF19263">
    <property type="entry name" value="DUF5906"/>
    <property type="match status" value="1"/>
</dbReference>
<evidence type="ECO:0000259" key="5">
    <source>
        <dbReference type="PROSITE" id="PS51206"/>
    </source>
</evidence>
<keyword evidence="4" id="KW-0175">Coiled coil</keyword>
<dbReference type="InterPro" id="IPR045455">
    <property type="entry name" value="NrS-1_pol-like_helicase"/>
</dbReference>
<sequence length="753" mass="84396">MQVTIYQADCLHNKANCIYPNKVVVTTEADMAKVQSRDHVCAEYKNNTRSKDNFILSDNIPMDCDNDHSDDPAKWITPELLDELLPDVPYILVFSRNHMKAKNGVSARPRFHVYFQIHLIHDADSYAALKRKIHAAFPFFDDNALDAARFLYGSPGSEVLWHEGSLFIEDFLTLTAKAAIPQGKRNATMSHYAGKLVKRFGVTDAAYTKFLEKAAECDPPLDQEELDKIWSSASKFYKKVSSAPDYIPPDEYTGGSLRPDDFSDIGEARTFAAVYEGEVCYTEATGFLRNNEIYWMESRQRPIAAMMEHTDAQLEEAGNEIEAALQRLEDLGISRGTAMAGGKKLLEGMTSDQAEAYGAYQTAKTYYAFVMKYRNMKSLKPAMEAAMPLLEKQPDELDSNPFLLNTPLCTYNLTEGLTGTKDHDPQDYITKVTTVSPDDVGTDIWKNTLDLIFCGDTDLIDYVQRIVGMAVIGKVYIEALIIAYGEGRNGKSTFWNAIARVLGSYAGNMSADALTVGCKRNVKPEMAELKGKRLIIAAELEEGMRLNTSVIKQLCSTDAVYAEKKYKAPFSFIPSHTLVLYTNHLPKVGASDAGTWRRLIVIPFNAKIEGDSDIKNFADYLVDHAGGAILSWIIEGSRMVIAEGFNIKPPKVVRDAVAAYREDNDWLGKFLEESCVIGAAYQEKSGELYKAYRTYCINMHEYTRSTGDFYAALEQIGYHKKKLKNGIMIFGLMLKTDDFPEEQENDEDLGFLD</sequence>
<evidence type="ECO:0000256" key="3">
    <source>
        <dbReference type="ARBA" id="ARBA00022840"/>
    </source>
</evidence>
<dbReference type="SMART" id="SM00942">
    <property type="entry name" value="PriCT_1"/>
    <property type="match status" value="1"/>
</dbReference>
<dbReference type="SMART" id="SM00885">
    <property type="entry name" value="D5_N"/>
    <property type="match status" value="1"/>
</dbReference>
<dbReference type="GO" id="GO:0005524">
    <property type="term" value="F:ATP binding"/>
    <property type="evidence" value="ECO:0007669"/>
    <property type="project" value="UniProtKB-KW"/>
</dbReference>
<dbReference type="SUPFAM" id="SSF52540">
    <property type="entry name" value="P-loop containing nucleoside triphosphate hydrolases"/>
    <property type="match status" value="1"/>
</dbReference>
<evidence type="ECO:0000256" key="2">
    <source>
        <dbReference type="ARBA" id="ARBA00022801"/>
    </source>
</evidence>
<proteinExistence type="predicted"/>
<keyword evidence="7" id="KW-1185">Reference proteome</keyword>
<dbReference type="STRING" id="411473.RUMCAL_02617"/>
<evidence type="ECO:0000313" key="7">
    <source>
        <dbReference type="Proteomes" id="UP000016662"/>
    </source>
</evidence>
<dbReference type="InterPro" id="IPR014818">
    <property type="entry name" value="Phage/plasmid_primase_P4_C"/>
</dbReference>
<name>U2LVX8_9FIRM</name>
<dbReference type="NCBIfam" id="TIGR01613">
    <property type="entry name" value="primase_Cterm"/>
    <property type="match status" value="1"/>
</dbReference>
<reference evidence="6 7" key="1">
    <citation type="submission" date="2013-07" db="EMBL/GenBank/DDBJ databases">
        <authorList>
            <person name="Weinstock G."/>
            <person name="Sodergren E."/>
            <person name="Wylie T."/>
            <person name="Fulton L."/>
            <person name="Fulton R."/>
            <person name="Fronick C."/>
            <person name="O'Laughlin M."/>
            <person name="Godfrey J."/>
            <person name="Miner T."/>
            <person name="Herter B."/>
            <person name="Appelbaum E."/>
            <person name="Cordes M."/>
            <person name="Lek S."/>
            <person name="Wollam A."/>
            <person name="Pepin K.H."/>
            <person name="Palsikar V.B."/>
            <person name="Mitreva M."/>
            <person name="Wilson R.K."/>
        </authorList>
    </citation>
    <scope>NUCLEOTIDE SEQUENCE [LARGE SCALE GENOMIC DNA]</scope>
    <source>
        <strain evidence="6 7">ATCC 27760</strain>
    </source>
</reference>
<dbReference type="Pfam" id="PF08706">
    <property type="entry name" value="D5_N"/>
    <property type="match status" value="1"/>
</dbReference>
<evidence type="ECO:0000256" key="4">
    <source>
        <dbReference type="SAM" id="Coils"/>
    </source>
</evidence>
<evidence type="ECO:0000313" key="6">
    <source>
        <dbReference type="EMBL" id="ERJ91278.1"/>
    </source>
</evidence>
<accession>U2LVX8</accession>
<dbReference type="EMBL" id="AWVF01000321">
    <property type="protein sequence ID" value="ERJ91278.1"/>
    <property type="molecule type" value="Genomic_DNA"/>
</dbReference>
<dbReference type="GO" id="GO:0016787">
    <property type="term" value="F:hydrolase activity"/>
    <property type="evidence" value="ECO:0007669"/>
    <property type="project" value="UniProtKB-KW"/>
</dbReference>
<protein>
    <submittedName>
        <fullName evidence="6">Phage/plasmid primase, P4 family domain protein</fullName>
    </submittedName>
</protein>
<feature type="domain" description="SF3 helicase" evidence="5">
    <location>
        <begin position="458"/>
        <end position="617"/>
    </location>
</feature>
<organism evidence="6 7">
    <name type="scientific">Ruminococcus callidus ATCC 27760</name>
    <dbReference type="NCBI Taxonomy" id="411473"/>
    <lineage>
        <taxon>Bacteria</taxon>
        <taxon>Bacillati</taxon>
        <taxon>Bacillota</taxon>
        <taxon>Clostridia</taxon>
        <taxon>Eubacteriales</taxon>
        <taxon>Oscillospiraceae</taxon>
        <taxon>Ruminococcus</taxon>
    </lineage>
</organism>
<keyword evidence="1" id="KW-0547">Nucleotide-binding</keyword>
<dbReference type="AlphaFoldDB" id="U2LVX8"/>
<dbReference type="PATRIC" id="fig|411473.3.peg.2189"/>
<dbReference type="eggNOG" id="COG3378">
    <property type="taxonomic scope" value="Bacteria"/>
</dbReference>
<dbReference type="Proteomes" id="UP000016662">
    <property type="component" value="Unassembled WGS sequence"/>
</dbReference>
<dbReference type="Gene3D" id="3.40.50.300">
    <property type="entry name" value="P-loop containing nucleotide triphosphate hydrolases"/>
    <property type="match status" value="1"/>
</dbReference>
<dbReference type="InterPro" id="IPR051620">
    <property type="entry name" value="ORF904-like_C"/>
</dbReference>
<keyword evidence="2" id="KW-0378">Hydrolase</keyword>
<comment type="caution">
    <text evidence="6">The sequence shown here is derived from an EMBL/GenBank/DDBJ whole genome shotgun (WGS) entry which is preliminary data.</text>
</comment>
<dbReference type="PANTHER" id="PTHR35372">
    <property type="entry name" value="ATP BINDING PROTEIN-RELATED"/>
    <property type="match status" value="1"/>
</dbReference>
<dbReference type="InterPro" id="IPR006500">
    <property type="entry name" value="Helicase_put_C_phage/plasmid"/>
</dbReference>
<feature type="coiled-coil region" evidence="4">
    <location>
        <begin position="307"/>
        <end position="334"/>
    </location>
</feature>
<dbReference type="InterPro" id="IPR027417">
    <property type="entry name" value="P-loop_NTPase"/>
</dbReference>
<dbReference type="InterPro" id="IPR014820">
    <property type="entry name" value="PriCT_1"/>
</dbReference>
<dbReference type="PROSITE" id="PS51206">
    <property type="entry name" value="SF3_HELICASE_1"/>
    <property type="match status" value="1"/>
</dbReference>
<dbReference type="RefSeq" id="WP_021680789.1">
    <property type="nucleotide sequence ID" value="NZ_KI260306.1"/>
</dbReference>
<keyword evidence="3" id="KW-0067">ATP-binding</keyword>
<dbReference type="OrthoDB" id="9763644at2"/>
<dbReference type="HOGENOM" id="CLU_356762_0_0_9"/>